<dbReference type="OrthoDB" id="9769132at2"/>
<organism evidence="3 4">
    <name type="scientific">Larkinella knui</name>
    <dbReference type="NCBI Taxonomy" id="2025310"/>
    <lineage>
        <taxon>Bacteria</taxon>
        <taxon>Pseudomonadati</taxon>
        <taxon>Bacteroidota</taxon>
        <taxon>Cytophagia</taxon>
        <taxon>Cytophagales</taxon>
        <taxon>Spirosomataceae</taxon>
        <taxon>Larkinella</taxon>
    </lineage>
</organism>
<proteinExistence type="predicted"/>
<evidence type="ECO:0000259" key="2">
    <source>
        <dbReference type="Pfam" id="PF02470"/>
    </source>
</evidence>
<dbReference type="Pfam" id="PF02470">
    <property type="entry name" value="MlaD"/>
    <property type="match status" value="1"/>
</dbReference>
<keyword evidence="1" id="KW-1133">Transmembrane helix</keyword>
<keyword evidence="4" id="KW-1185">Reference proteome</keyword>
<dbReference type="AlphaFoldDB" id="A0A3P1CAC8"/>
<reference evidence="3 4" key="1">
    <citation type="submission" date="2018-11" db="EMBL/GenBank/DDBJ databases">
        <authorList>
            <person name="Zhou Z."/>
            <person name="Wang G."/>
        </authorList>
    </citation>
    <scope>NUCLEOTIDE SEQUENCE [LARGE SCALE GENOMIC DNA]</scope>
    <source>
        <strain evidence="3 4">KCTC42998</strain>
    </source>
</reference>
<keyword evidence="1" id="KW-0472">Membrane</keyword>
<protein>
    <submittedName>
        <fullName evidence="3">MCE family protein</fullName>
    </submittedName>
</protein>
<accession>A0A3P1CAC8</accession>
<dbReference type="InterPro" id="IPR003399">
    <property type="entry name" value="Mce/MlaD"/>
</dbReference>
<feature type="domain" description="Mce/MlaD" evidence="2">
    <location>
        <begin position="37"/>
        <end position="110"/>
    </location>
</feature>
<gene>
    <name evidence="3" type="ORF">EHT87_28995</name>
</gene>
<dbReference type="EMBL" id="RQJP01000007">
    <property type="protein sequence ID" value="RRB10272.1"/>
    <property type="molecule type" value="Genomic_DNA"/>
</dbReference>
<feature type="transmembrane region" description="Helical" evidence="1">
    <location>
        <begin position="9"/>
        <end position="27"/>
    </location>
</feature>
<dbReference type="PANTHER" id="PTHR33371:SF4">
    <property type="entry name" value="INTERMEMBRANE PHOSPHOLIPID TRANSPORT SYSTEM BINDING PROTEIN MLAD"/>
    <property type="match status" value="1"/>
</dbReference>
<name>A0A3P1CAC8_9BACT</name>
<keyword evidence="1" id="KW-0812">Transmembrane</keyword>
<evidence type="ECO:0000313" key="4">
    <source>
        <dbReference type="Proteomes" id="UP000274271"/>
    </source>
</evidence>
<evidence type="ECO:0000256" key="1">
    <source>
        <dbReference type="SAM" id="Phobius"/>
    </source>
</evidence>
<evidence type="ECO:0000313" key="3">
    <source>
        <dbReference type="EMBL" id="RRB10272.1"/>
    </source>
</evidence>
<dbReference type="PANTHER" id="PTHR33371">
    <property type="entry name" value="INTERMEMBRANE PHOSPHOLIPID TRANSPORT SYSTEM BINDING PROTEIN MLAD-RELATED"/>
    <property type="match status" value="1"/>
</dbReference>
<dbReference type="RefSeq" id="WP_124910285.1">
    <property type="nucleotide sequence ID" value="NZ_RQJP01000007.1"/>
</dbReference>
<dbReference type="Proteomes" id="UP000274271">
    <property type="component" value="Unassembled WGS sequence"/>
</dbReference>
<sequence length="331" mass="35607">MKISKEAKVGILAVVTLAMLYFGFNYLKGSDIFSSSNKYVVVYDNVDGLTPSNPVQLNGLNIGRVDRIDIMQQQGNKLLVTLDIEKRIQVGRGSKAILADAGVLGGKLVILQIAQSGQMLEVGDTLISGKEQGLTALIREKTLPVLNTVDSLTLNLNRIVKQFDRTGLVLTRTLEGVEATTGTLQLTIGENREGIKRLMTNLGNLSASLAETEKEIKPLLSKAGTFADSLNALKLSQTLANANKSIGTLQQMLADINSGKGTLGKLKGDEALYKNVNGATASLEKLLTDFRENPKRYVHFSLFGKKDKKPATTTSAQSATVVVPLSDTTNN</sequence>
<dbReference type="InterPro" id="IPR052336">
    <property type="entry name" value="MlaD_Phospholipid_Transporter"/>
</dbReference>
<comment type="caution">
    <text evidence="3">The sequence shown here is derived from an EMBL/GenBank/DDBJ whole genome shotgun (WGS) entry which is preliminary data.</text>
</comment>